<dbReference type="InterPro" id="IPR016181">
    <property type="entry name" value="Acyl_CoA_acyltransferase"/>
</dbReference>
<proteinExistence type="predicted"/>
<gene>
    <name evidence="2" type="ORF">AUO94_07335</name>
</gene>
<evidence type="ECO:0000313" key="2">
    <source>
        <dbReference type="EMBL" id="ALS78484.1"/>
    </source>
</evidence>
<dbReference type="EMBL" id="CP013661">
    <property type="protein sequence ID" value="ALS78484.1"/>
    <property type="molecule type" value="Genomic_DNA"/>
</dbReference>
<keyword evidence="3" id="KW-1185">Reference proteome</keyword>
<dbReference type="PANTHER" id="PTHR43415:SF3">
    <property type="entry name" value="GNAT-FAMILY ACETYLTRANSFERASE"/>
    <property type="match status" value="1"/>
</dbReference>
<reference evidence="2" key="1">
    <citation type="submission" date="2016-01" db="EMBL/GenBank/DDBJ databases">
        <title>Complete genome of Planococcus kocurri type strain.</title>
        <authorList>
            <person name="See-Too W.S."/>
        </authorList>
    </citation>
    <scope>NUCLEOTIDE SEQUENCE [LARGE SCALE GENOMIC DNA]</scope>
    <source>
        <strain evidence="2">ATCC 43650</strain>
    </source>
</reference>
<sequence length="268" mass="30810">MTIALEKKYISLANYFSMATKPTFTLHLTEIEKIMGQNLPNSAYLNQSWWKKTKAPSKYFHAWLDNGYIVKEFKPNRYVSFERLDLLTKNGGNQDHADEDVLLIRAAGHNDARFLAELQKNIEGESDFLLYGKEERALSTQKVRKQIIEWNQRSHSIIFLAILNGKHVGYLMVIGNEAKRANHRAALLLGIQADAQGKGIAFSLLQKAEEWAISKAISRLELTVLEENIPARKLFEKIGYKPEGIRKNSIIINNKLHNEIYMVKFLDY</sequence>
<dbReference type="RefSeq" id="WP_058385143.1">
    <property type="nucleotide sequence ID" value="NZ_CP013661.2"/>
</dbReference>
<dbReference type="InterPro" id="IPR056079">
    <property type="entry name" value="DUF7662"/>
</dbReference>
<evidence type="ECO:0000259" key="1">
    <source>
        <dbReference type="PROSITE" id="PS51186"/>
    </source>
</evidence>
<accession>A0ABN4JU10</accession>
<dbReference type="Gene3D" id="3.40.630.30">
    <property type="match status" value="1"/>
</dbReference>
<name>A0ABN4JU10_9BACL</name>
<organism evidence="2 3">
    <name type="scientific">Planococcus kocurii</name>
    <dbReference type="NCBI Taxonomy" id="1374"/>
    <lineage>
        <taxon>Bacteria</taxon>
        <taxon>Bacillati</taxon>
        <taxon>Bacillota</taxon>
        <taxon>Bacilli</taxon>
        <taxon>Bacillales</taxon>
        <taxon>Caryophanaceae</taxon>
        <taxon>Planococcus</taxon>
    </lineage>
</organism>
<dbReference type="PROSITE" id="PS51186">
    <property type="entry name" value="GNAT"/>
    <property type="match status" value="1"/>
</dbReference>
<dbReference type="Proteomes" id="UP000065533">
    <property type="component" value="Chromosome"/>
</dbReference>
<dbReference type="Pfam" id="PF00583">
    <property type="entry name" value="Acetyltransf_1"/>
    <property type="match status" value="1"/>
</dbReference>
<dbReference type="SUPFAM" id="SSF55729">
    <property type="entry name" value="Acyl-CoA N-acyltransferases (Nat)"/>
    <property type="match status" value="1"/>
</dbReference>
<dbReference type="PANTHER" id="PTHR43415">
    <property type="entry name" value="SPERMIDINE N(1)-ACETYLTRANSFERASE"/>
    <property type="match status" value="1"/>
</dbReference>
<dbReference type="InterPro" id="IPR000182">
    <property type="entry name" value="GNAT_dom"/>
</dbReference>
<dbReference type="CDD" id="cd04301">
    <property type="entry name" value="NAT_SF"/>
    <property type="match status" value="1"/>
</dbReference>
<evidence type="ECO:0000313" key="3">
    <source>
        <dbReference type="Proteomes" id="UP000065533"/>
    </source>
</evidence>
<feature type="domain" description="N-acetyltransferase" evidence="1">
    <location>
        <begin position="116"/>
        <end position="267"/>
    </location>
</feature>
<protein>
    <submittedName>
        <fullName evidence="2">Acetyltransferase</fullName>
    </submittedName>
</protein>
<dbReference type="Pfam" id="PF24698">
    <property type="entry name" value="DUF7662"/>
    <property type="match status" value="1"/>
</dbReference>